<evidence type="ECO:0000313" key="3">
    <source>
        <dbReference type="Proteomes" id="UP000694425"/>
    </source>
</evidence>
<reference evidence="2" key="1">
    <citation type="submission" date="2025-08" db="UniProtKB">
        <authorList>
            <consortium name="Ensembl"/>
        </authorList>
    </citation>
    <scope>IDENTIFICATION</scope>
</reference>
<feature type="chain" id="PRO_5034146205" description="Secreted protein" evidence="1">
    <location>
        <begin position="21"/>
        <end position="71"/>
    </location>
</feature>
<proteinExistence type="predicted"/>
<dbReference type="AlphaFoldDB" id="A0A8C7BVH2"/>
<dbReference type="Ensembl" id="ENSNVIT00000034678.1">
    <property type="protein sequence ID" value="ENSNVIP00000029932.1"/>
    <property type="gene ID" value="ENSNVIG00000023066.1"/>
</dbReference>
<sequence>MAFSCLCIFSLLSMHFTNMARPTGYVCPMMPQIHDNRGIPTCVDVNNSYEVVCSFCVICFNDTKGKQIYST</sequence>
<organism evidence="2 3">
    <name type="scientific">Neovison vison</name>
    <name type="common">American mink</name>
    <name type="synonym">Mustela vison</name>
    <dbReference type="NCBI Taxonomy" id="452646"/>
    <lineage>
        <taxon>Eukaryota</taxon>
        <taxon>Metazoa</taxon>
        <taxon>Chordata</taxon>
        <taxon>Craniata</taxon>
        <taxon>Vertebrata</taxon>
        <taxon>Euteleostomi</taxon>
        <taxon>Mammalia</taxon>
        <taxon>Eutheria</taxon>
        <taxon>Laurasiatheria</taxon>
        <taxon>Carnivora</taxon>
        <taxon>Caniformia</taxon>
        <taxon>Musteloidea</taxon>
        <taxon>Mustelidae</taxon>
        <taxon>Mustelinae</taxon>
        <taxon>Neogale</taxon>
    </lineage>
</organism>
<dbReference type="Proteomes" id="UP000694425">
    <property type="component" value="Unplaced"/>
</dbReference>
<evidence type="ECO:0000256" key="1">
    <source>
        <dbReference type="SAM" id="SignalP"/>
    </source>
</evidence>
<accession>A0A8C7BVH2</accession>
<dbReference type="GeneTree" id="ENSGT01010000224334"/>
<name>A0A8C7BVH2_NEOVI</name>
<evidence type="ECO:0000313" key="2">
    <source>
        <dbReference type="Ensembl" id="ENSNVIP00000029932.1"/>
    </source>
</evidence>
<reference evidence="2" key="2">
    <citation type="submission" date="2025-09" db="UniProtKB">
        <authorList>
            <consortium name="Ensembl"/>
        </authorList>
    </citation>
    <scope>IDENTIFICATION</scope>
</reference>
<keyword evidence="1" id="KW-0732">Signal</keyword>
<protein>
    <recommendedName>
        <fullName evidence="4">Secreted protein</fullName>
    </recommendedName>
</protein>
<keyword evidence="3" id="KW-1185">Reference proteome</keyword>
<feature type="signal peptide" evidence="1">
    <location>
        <begin position="1"/>
        <end position="20"/>
    </location>
</feature>
<evidence type="ECO:0008006" key="4">
    <source>
        <dbReference type="Google" id="ProtNLM"/>
    </source>
</evidence>